<evidence type="ECO:0000256" key="2">
    <source>
        <dbReference type="ARBA" id="ARBA00022723"/>
    </source>
</evidence>
<sequence>MPLWTDVLLVVNTIFGISTEIGHLPLPYLSTHNRTSICDIRSDSPSTTVDRIRERCGASIINVDQGPEPREWEVPTGVLHFVDGKGLEGRLKRVQLWVDDAKGDGGAVGWINQGKLEGMDRHWQGRESEMVDDKTVKGLMSTRGRGAENENRPLLVQCKCQRVRFEVNRPDEIHNNGTGKYASSLDACTSCRTVTGFEITSWTTVPKEVIAAGMDLDTFLGDSFKLGHYLSSSNTSRYFCTTCGATVFYYRHGNDTIDIASGLFEPDLEGAVRVEAWLEWKKVSENASTDFVSFQGDAIDTQFVNNVAEGMKAWEKQIRT</sequence>
<reference evidence="6" key="1">
    <citation type="submission" date="2022-10" db="EMBL/GenBank/DDBJ databases">
        <title>Culturing micro-colonial fungi from biological soil crusts in the Mojave desert and describing Neophaeococcomyces mojavensis, and introducing the new genera and species Taxawa tesnikishii.</title>
        <authorList>
            <person name="Kurbessoian T."/>
            <person name="Stajich J.E."/>
        </authorList>
    </citation>
    <scope>NUCLEOTIDE SEQUENCE</scope>
    <source>
        <strain evidence="6">TK_41</strain>
    </source>
</reference>
<dbReference type="Gene3D" id="3.90.1590.10">
    <property type="entry name" value="glutathione-dependent formaldehyde- activating enzyme (gfa)"/>
    <property type="match status" value="1"/>
</dbReference>
<dbReference type="AlphaFoldDB" id="A0AA39CET0"/>
<gene>
    <name evidence="6" type="ORF">H2200_010169</name>
</gene>
<dbReference type="Proteomes" id="UP001172673">
    <property type="component" value="Unassembled WGS sequence"/>
</dbReference>
<keyword evidence="3" id="KW-0862">Zinc</keyword>
<dbReference type="PANTHER" id="PTHR33337:SF40">
    <property type="entry name" value="CENP-V_GFA DOMAIN-CONTAINING PROTEIN-RELATED"/>
    <property type="match status" value="1"/>
</dbReference>
<dbReference type="GO" id="GO:0046872">
    <property type="term" value="F:metal ion binding"/>
    <property type="evidence" value="ECO:0007669"/>
    <property type="project" value="UniProtKB-KW"/>
</dbReference>
<keyword evidence="4" id="KW-0456">Lyase</keyword>
<accession>A0AA39CET0</accession>
<evidence type="ECO:0000313" key="6">
    <source>
        <dbReference type="EMBL" id="KAJ9605512.1"/>
    </source>
</evidence>
<keyword evidence="7" id="KW-1185">Reference proteome</keyword>
<evidence type="ECO:0000259" key="5">
    <source>
        <dbReference type="Pfam" id="PF04828"/>
    </source>
</evidence>
<feature type="domain" description="CENP-V/GFA" evidence="5">
    <location>
        <begin position="157"/>
        <end position="277"/>
    </location>
</feature>
<proteinExistence type="inferred from homology"/>
<evidence type="ECO:0000256" key="4">
    <source>
        <dbReference type="ARBA" id="ARBA00023239"/>
    </source>
</evidence>
<dbReference type="InterPro" id="IPR011057">
    <property type="entry name" value="Mss4-like_sf"/>
</dbReference>
<dbReference type="InterPro" id="IPR006913">
    <property type="entry name" value="CENP-V/GFA"/>
</dbReference>
<dbReference type="GO" id="GO:0016846">
    <property type="term" value="F:carbon-sulfur lyase activity"/>
    <property type="evidence" value="ECO:0007669"/>
    <property type="project" value="InterPro"/>
</dbReference>
<dbReference type="EMBL" id="JAPDRK010000016">
    <property type="protein sequence ID" value="KAJ9605512.1"/>
    <property type="molecule type" value="Genomic_DNA"/>
</dbReference>
<evidence type="ECO:0000256" key="1">
    <source>
        <dbReference type="ARBA" id="ARBA00005495"/>
    </source>
</evidence>
<comment type="similarity">
    <text evidence="1">Belongs to the Gfa family.</text>
</comment>
<dbReference type="SUPFAM" id="SSF51316">
    <property type="entry name" value="Mss4-like"/>
    <property type="match status" value="1"/>
</dbReference>
<evidence type="ECO:0000313" key="7">
    <source>
        <dbReference type="Proteomes" id="UP001172673"/>
    </source>
</evidence>
<dbReference type="PANTHER" id="PTHR33337">
    <property type="entry name" value="GFA DOMAIN-CONTAINING PROTEIN"/>
    <property type="match status" value="1"/>
</dbReference>
<protein>
    <recommendedName>
        <fullName evidence="5">CENP-V/GFA domain-containing protein</fullName>
    </recommendedName>
</protein>
<dbReference type="Pfam" id="PF04828">
    <property type="entry name" value="GFA"/>
    <property type="match status" value="1"/>
</dbReference>
<evidence type="ECO:0000256" key="3">
    <source>
        <dbReference type="ARBA" id="ARBA00022833"/>
    </source>
</evidence>
<organism evidence="6 7">
    <name type="scientific">Cladophialophora chaetospira</name>
    <dbReference type="NCBI Taxonomy" id="386627"/>
    <lineage>
        <taxon>Eukaryota</taxon>
        <taxon>Fungi</taxon>
        <taxon>Dikarya</taxon>
        <taxon>Ascomycota</taxon>
        <taxon>Pezizomycotina</taxon>
        <taxon>Eurotiomycetes</taxon>
        <taxon>Chaetothyriomycetidae</taxon>
        <taxon>Chaetothyriales</taxon>
        <taxon>Herpotrichiellaceae</taxon>
        <taxon>Cladophialophora</taxon>
    </lineage>
</organism>
<comment type="caution">
    <text evidence="6">The sequence shown here is derived from an EMBL/GenBank/DDBJ whole genome shotgun (WGS) entry which is preliminary data.</text>
</comment>
<keyword evidence="2" id="KW-0479">Metal-binding</keyword>
<name>A0AA39CET0_9EURO</name>